<name>A0A7W7SD68_9ACTN</name>
<evidence type="ECO:0000313" key="2">
    <source>
        <dbReference type="EMBL" id="MBB4948275.1"/>
    </source>
</evidence>
<dbReference type="RefSeq" id="WP_184917563.1">
    <property type="nucleotide sequence ID" value="NZ_JACHJR010000001.1"/>
</dbReference>
<protein>
    <recommendedName>
        <fullName evidence="4">4'-phosphopantetheinyl transferase domain-containing protein</fullName>
    </recommendedName>
</protein>
<sequence length="214" mass="23462">MSRIHLCPSSTPRLPRDGFGRRASPSGRGLLLDAAERVAGLRTAPTRDAQRRWSWPDQDRPESAWRGSVSHAGELGLTALARGIWIGVDIQDQRPRPAALGWLARVLDRPAEQVGMREWAETEALLKAKGIAAIRPERVELPAWRPGWRRTPCGWWLRSSRPVPGGVQLALAAEEPLPLRWAGDLGPTGPLALSRTLAPTDAPVRLRLTEGSLA</sequence>
<dbReference type="AlphaFoldDB" id="A0A7W7SD68"/>
<organism evidence="2 3">
    <name type="scientific">Kitasatospora gansuensis</name>
    <dbReference type="NCBI Taxonomy" id="258050"/>
    <lineage>
        <taxon>Bacteria</taxon>
        <taxon>Bacillati</taxon>
        <taxon>Actinomycetota</taxon>
        <taxon>Actinomycetes</taxon>
        <taxon>Kitasatosporales</taxon>
        <taxon>Streptomycetaceae</taxon>
        <taxon>Kitasatospora</taxon>
    </lineage>
</organism>
<gene>
    <name evidence="2" type="ORF">F4556_003810</name>
</gene>
<evidence type="ECO:0008006" key="4">
    <source>
        <dbReference type="Google" id="ProtNLM"/>
    </source>
</evidence>
<keyword evidence="3" id="KW-1185">Reference proteome</keyword>
<evidence type="ECO:0000256" key="1">
    <source>
        <dbReference type="SAM" id="MobiDB-lite"/>
    </source>
</evidence>
<reference evidence="2 3" key="1">
    <citation type="submission" date="2020-08" db="EMBL/GenBank/DDBJ databases">
        <title>Sequencing the genomes of 1000 actinobacteria strains.</title>
        <authorList>
            <person name="Klenk H.-P."/>
        </authorList>
    </citation>
    <scope>NUCLEOTIDE SEQUENCE [LARGE SCALE GENOMIC DNA]</scope>
    <source>
        <strain evidence="2 3">DSM 44786</strain>
    </source>
</reference>
<proteinExistence type="predicted"/>
<evidence type="ECO:0000313" key="3">
    <source>
        <dbReference type="Proteomes" id="UP000573327"/>
    </source>
</evidence>
<dbReference type="EMBL" id="JACHJR010000001">
    <property type="protein sequence ID" value="MBB4948275.1"/>
    <property type="molecule type" value="Genomic_DNA"/>
</dbReference>
<feature type="region of interest" description="Disordered" evidence="1">
    <location>
        <begin position="1"/>
        <end position="27"/>
    </location>
</feature>
<dbReference type="Proteomes" id="UP000573327">
    <property type="component" value="Unassembled WGS sequence"/>
</dbReference>
<accession>A0A7W7SD68</accession>
<comment type="caution">
    <text evidence="2">The sequence shown here is derived from an EMBL/GenBank/DDBJ whole genome shotgun (WGS) entry which is preliminary data.</text>
</comment>